<evidence type="ECO:0000256" key="7">
    <source>
        <dbReference type="ARBA" id="ARBA00022927"/>
    </source>
</evidence>
<dbReference type="GO" id="GO:0055085">
    <property type="term" value="P:transmembrane transport"/>
    <property type="evidence" value="ECO:0007669"/>
    <property type="project" value="InterPro"/>
</dbReference>
<reference evidence="11" key="1">
    <citation type="journal article" date="2011" name="Environ. Microbiol.">
        <title>Genomic insights into the metabolic potential of the polycyclic aromatic hydrocarbon degrading sulfate-reducing Deltaproteobacterium N47.</title>
        <authorList>
            <person name="Bergmann F."/>
            <person name="Selesi D."/>
            <person name="Weinmaier T."/>
            <person name="Tischler P."/>
            <person name="Rattei T."/>
            <person name="Meckenstock R.U."/>
        </authorList>
    </citation>
    <scope>NUCLEOTIDE SEQUENCE</scope>
</reference>
<dbReference type="EMBL" id="FR695877">
    <property type="protein sequence ID" value="CBX30875.1"/>
    <property type="molecule type" value="Genomic_DNA"/>
</dbReference>
<dbReference type="SUPFAM" id="SSF74653">
    <property type="entry name" value="TolA/TonB C-terminal domain"/>
    <property type="match status" value="1"/>
</dbReference>
<keyword evidence="6" id="KW-0812">Transmembrane</keyword>
<evidence type="ECO:0000256" key="5">
    <source>
        <dbReference type="ARBA" id="ARBA00022519"/>
    </source>
</evidence>
<evidence type="ECO:0000259" key="10">
    <source>
        <dbReference type="PROSITE" id="PS52015"/>
    </source>
</evidence>
<evidence type="ECO:0000256" key="6">
    <source>
        <dbReference type="ARBA" id="ARBA00022692"/>
    </source>
</evidence>
<evidence type="ECO:0000256" key="2">
    <source>
        <dbReference type="ARBA" id="ARBA00006555"/>
    </source>
</evidence>
<dbReference type="NCBIfam" id="TIGR01352">
    <property type="entry name" value="tonB_Cterm"/>
    <property type="match status" value="1"/>
</dbReference>
<comment type="subcellular location">
    <subcellularLocation>
        <location evidence="1">Cell inner membrane</location>
        <topology evidence="1">Single-pass membrane protein</topology>
        <orientation evidence="1">Periplasmic side</orientation>
    </subcellularLocation>
</comment>
<evidence type="ECO:0000256" key="9">
    <source>
        <dbReference type="ARBA" id="ARBA00023136"/>
    </source>
</evidence>
<evidence type="ECO:0000256" key="1">
    <source>
        <dbReference type="ARBA" id="ARBA00004383"/>
    </source>
</evidence>
<evidence type="ECO:0000256" key="8">
    <source>
        <dbReference type="ARBA" id="ARBA00022989"/>
    </source>
</evidence>
<name>E1YL92_9BACT</name>
<keyword evidence="5" id="KW-0997">Cell inner membrane</keyword>
<dbReference type="AlphaFoldDB" id="E1YL92"/>
<dbReference type="PROSITE" id="PS52015">
    <property type="entry name" value="TONB_CTD"/>
    <property type="match status" value="1"/>
</dbReference>
<dbReference type="GO" id="GO:0031992">
    <property type="term" value="F:energy transducer activity"/>
    <property type="evidence" value="ECO:0007669"/>
    <property type="project" value="TreeGrafter"/>
</dbReference>
<sequence length="95" mass="10779">MLSEKYLAENYAYIRDLIMKNLKYPQMAKKFGWKGKVVVSFLIKENGSVENSKIIAGSGYEVLDKNVLSVIKEAQPFPKPPVKAELVIPVTYKLE</sequence>
<evidence type="ECO:0000256" key="3">
    <source>
        <dbReference type="ARBA" id="ARBA00022448"/>
    </source>
</evidence>
<comment type="similarity">
    <text evidence="2">Belongs to the TonB family.</text>
</comment>
<keyword evidence="4" id="KW-1003">Cell membrane</keyword>
<evidence type="ECO:0000256" key="4">
    <source>
        <dbReference type="ARBA" id="ARBA00022475"/>
    </source>
</evidence>
<keyword evidence="7" id="KW-0653">Protein transport</keyword>
<keyword evidence="3" id="KW-0813">Transport</keyword>
<gene>
    <name evidence="11" type="ORF">N47_E43870</name>
</gene>
<dbReference type="PANTHER" id="PTHR33446:SF2">
    <property type="entry name" value="PROTEIN TONB"/>
    <property type="match status" value="1"/>
</dbReference>
<dbReference type="GO" id="GO:0015031">
    <property type="term" value="P:protein transport"/>
    <property type="evidence" value="ECO:0007669"/>
    <property type="project" value="UniProtKB-KW"/>
</dbReference>
<dbReference type="PANTHER" id="PTHR33446">
    <property type="entry name" value="PROTEIN TONB-RELATED"/>
    <property type="match status" value="1"/>
</dbReference>
<protein>
    <recommendedName>
        <fullName evidence="10">TonB C-terminal domain-containing protein</fullName>
    </recommendedName>
</protein>
<organism evidence="11">
    <name type="scientific">uncultured Desulfobacterium sp</name>
    <dbReference type="NCBI Taxonomy" id="201089"/>
    <lineage>
        <taxon>Bacteria</taxon>
        <taxon>Pseudomonadati</taxon>
        <taxon>Thermodesulfobacteriota</taxon>
        <taxon>Desulfobacteria</taxon>
        <taxon>Desulfobacterales</taxon>
        <taxon>Desulfobacteriaceae</taxon>
        <taxon>Desulfobacterium</taxon>
        <taxon>environmental samples</taxon>
    </lineage>
</organism>
<keyword evidence="9" id="KW-0472">Membrane</keyword>
<feature type="domain" description="TonB C-terminal" evidence="10">
    <location>
        <begin position="9"/>
        <end position="95"/>
    </location>
</feature>
<keyword evidence="8" id="KW-1133">Transmembrane helix</keyword>
<dbReference type="InterPro" id="IPR037682">
    <property type="entry name" value="TonB_C"/>
</dbReference>
<dbReference type="Gene3D" id="3.30.1150.10">
    <property type="match status" value="1"/>
</dbReference>
<dbReference type="Pfam" id="PF03544">
    <property type="entry name" value="TonB_C"/>
    <property type="match status" value="1"/>
</dbReference>
<evidence type="ECO:0000313" key="11">
    <source>
        <dbReference type="EMBL" id="CBX30875.1"/>
    </source>
</evidence>
<dbReference type="GO" id="GO:0098797">
    <property type="term" value="C:plasma membrane protein complex"/>
    <property type="evidence" value="ECO:0007669"/>
    <property type="project" value="TreeGrafter"/>
</dbReference>
<proteinExistence type="inferred from homology"/>
<dbReference type="InterPro" id="IPR051045">
    <property type="entry name" value="TonB-dependent_transducer"/>
</dbReference>
<dbReference type="InterPro" id="IPR006260">
    <property type="entry name" value="TonB/TolA_C"/>
</dbReference>
<accession>E1YL92</accession>